<dbReference type="GO" id="GO:0008478">
    <property type="term" value="F:pyridoxal kinase activity"/>
    <property type="evidence" value="ECO:0007669"/>
    <property type="project" value="UniProtKB-EC"/>
</dbReference>
<feature type="domain" description="Pyridoxamine kinase/Phosphomethylpyrimidine kinase" evidence="6">
    <location>
        <begin position="86"/>
        <end position="257"/>
    </location>
</feature>
<dbReference type="EMBL" id="JBHTON010000002">
    <property type="protein sequence ID" value="MFD1483786.1"/>
    <property type="molecule type" value="Genomic_DNA"/>
</dbReference>
<sequence length="287" mass="30024">MAAQPSVIISQDLSGIGQVSLGVALPLIAAMDFNPFTLPTALLSTHTGGLGDNTYLDLSAQMPAILTHWQSLALQPAGLLLGYLGQKALAVWQTWLPQYQTVLVRVIDPVMADHGRLYQGFDEQYVAAMRTLVQHATVITPNPTEAALLLGETAPRKPLTAAAAQGLASRVAKRFAVAVVLTGVALTTGELGVVGAQPQAPPWCLTTAKLAGHYFGTGDIFASVLCGAMLRGMALPAASRLAMTFVSKAITTTLASGSDGRLGVDYAAGLPWLLAQLPQRGRKNATD</sequence>
<evidence type="ECO:0000313" key="7">
    <source>
        <dbReference type="EMBL" id="MFD1483786.1"/>
    </source>
</evidence>
<comment type="caution">
    <text evidence="7">The sequence shown here is derived from an EMBL/GenBank/DDBJ whole genome shotgun (WGS) entry which is preliminary data.</text>
</comment>
<dbReference type="Gene3D" id="3.40.1190.20">
    <property type="match status" value="1"/>
</dbReference>
<keyword evidence="5" id="KW-0067">ATP-binding</keyword>
<evidence type="ECO:0000313" key="8">
    <source>
        <dbReference type="Proteomes" id="UP001597252"/>
    </source>
</evidence>
<dbReference type="PANTHER" id="PTHR10534:SF2">
    <property type="entry name" value="PYRIDOXAL KINASE"/>
    <property type="match status" value="1"/>
</dbReference>
<gene>
    <name evidence="7" type="ORF">ACFQ5J_00805</name>
</gene>
<evidence type="ECO:0000259" key="6">
    <source>
        <dbReference type="Pfam" id="PF08543"/>
    </source>
</evidence>
<dbReference type="Pfam" id="PF08543">
    <property type="entry name" value="Phos_pyr_kin"/>
    <property type="match status" value="1"/>
</dbReference>
<protein>
    <recommendedName>
        <fullName evidence="1">pyridoxal kinase</fullName>
        <ecNumber evidence="1">2.7.1.35</ecNumber>
    </recommendedName>
</protein>
<dbReference type="InterPro" id="IPR004625">
    <property type="entry name" value="PyrdxlKinase"/>
</dbReference>
<accession>A0ABW4E5M1</accession>
<keyword evidence="2 7" id="KW-0808">Transferase</keyword>
<dbReference type="Proteomes" id="UP001597252">
    <property type="component" value="Unassembled WGS sequence"/>
</dbReference>
<dbReference type="EC" id="2.7.1.35" evidence="1"/>
<dbReference type="PANTHER" id="PTHR10534">
    <property type="entry name" value="PYRIDOXAL KINASE"/>
    <property type="match status" value="1"/>
</dbReference>
<dbReference type="InterPro" id="IPR029056">
    <property type="entry name" value="Ribokinase-like"/>
</dbReference>
<evidence type="ECO:0000256" key="2">
    <source>
        <dbReference type="ARBA" id="ARBA00022679"/>
    </source>
</evidence>
<evidence type="ECO:0000256" key="3">
    <source>
        <dbReference type="ARBA" id="ARBA00022741"/>
    </source>
</evidence>
<evidence type="ECO:0000256" key="1">
    <source>
        <dbReference type="ARBA" id="ARBA00012104"/>
    </source>
</evidence>
<dbReference type="NCBIfam" id="NF005491">
    <property type="entry name" value="PRK07105.1"/>
    <property type="match status" value="1"/>
</dbReference>
<keyword evidence="4 7" id="KW-0418">Kinase</keyword>
<keyword evidence="3" id="KW-0547">Nucleotide-binding</keyword>
<dbReference type="RefSeq" id="WP_125752011.1">
    <property type="nucleotide sequence ID" value="NZ_JBHTON010000002.1"/>
</dbReference>
<name>A0ABW4E5M1_9LACO</name>
<evidence type="ECO:0000256" key="5">
    <source>
        <dbReference type="ARBA" id="ARBA00022840"/>
    </source>
</evidence>
<dbReference type="InterPro" id="IPR013749">
    <property type="entry name" value="PM/HMP-P_kinase-1"/>
</dbReference>
<evidence type="ECO:0000256" key="4">
    <source>
        <dbReference type="ARBA" id="ARBA00022777"/>
    </source>
</evidence>
<proteinExistence type="predicted"/>
<keyword evidence="8" id="KW-1185">Reference proteome</keyword>
<reference evidence="8" key="1">
    <citation type="journal article" date="2019" name="Int. J. Syst. Evol. Microbiol.">
        <title>The Global Catalogue of Microorganisms (GCM) 10K type strain sequencing project: providing services to taxonomists for standard genome sequencing and annotation.</title>
        <authorList>
            <consortium name="The Broad Institute Genomics Platform"/>
            <consortium name="The Broad Institute Genome Sequencing Center for Infectious Disease"/>
            <person name="Wu L."/>
            <person name="Ma J."/>
        </authorList>
    </citation>
    <scope>NUCLEOTIDE SEQUENCE [LARGE SCALE GENOMIC DNA]</scope>
    <source>
        <strain evidence="8">CCM 8903</strain>
    </source>
</reference>
<organism evidence="7 8">
    <name type="scientific">Lacticaseibacillus baoqingensis</name>
    <dbReference type="NCBI Taxonomy" id="2486013"/>
    <lineage>
        <taxon>Bacteria</taxon>
        <taxon>Bacillati</taxon>
        <taxon>Bacillota</taxon>
        <taxon>Bacilli</taxon>
        <taxon>Lactobacillales</taxon>
        <taxon>Lactobacillaceae</taxon>
        <taxon>Lacticaseibacillus</taxon>
    </lineage>
</organism>
<dbReference type="SUPFAM" id="SSF53613">
    <property type="entry name" value="Ribokinase-like"/>
    <property type="match status" value="1"/>
</dbReference>